<dbReference type="InterPro" id="IPR001128">
    <property type="entry name" value="Cyt_P450"/>
</dbReference>
<evidence type="ECO:0000256" key="2">
    <source>
        <dbReference type="ARBA" id="ARBA00022723"/>
    </source>
</evidence>
<dbReference type="FunFam" id="1.10.630.10:FF:000007">
    <property type="entry name" value="Cytochrome P450 76C4"/>
    <property type="match status" value="2"/>
</dbReference>
<dbReference type="PANTHER" id="PTHR47951:SF7">
    <property type="entry name" value="FLAVONOID 3',5'-HYDROXYLASE-LIKE ISOFORM X1"/>
    <property type="match status" value="1"/>
</dbReference>
<organism evidence="6 7">
    <name type="scientific">Centaurea solstitialis</name>
    <name type="common">yellow star-thistle</name>
    <dbReference type="NCBI Taxonomy" id="347529"/>
    <lineage>
        <taxon>Eukaryota</taxon>
        <taxon>Viridiplantae</taxon>
        <taxon>Streptophyta</taxon>
        <taxon>Embryophyta</taxon>
        <taxon>Tracheophyta</taxon>
        <taxon>Spermatophyta</taxon>
        <taxon>Magnoliopsida</taxon>
        <taxon>eudicotyledons</taxon>
        <taxon>Gunneridae</taxon>
        <taxon>Pentapetalae</taxon>
        <taxon>asterids</taxon>
        <taxon>campanulids</taxon>
        <taxon>Asterales</taxon>
        <taxon>Asteraceae</taxon>
        <taxon>Carduoideae</taxon>
        <taxon>Cardueae</taxon>
        <taxon>Centaureinae</taxon>
        <taxon>Centaurea</taxon>
    </lineage>
</organism>
<dbReference type="EMBL" id="JARYMX010000005">
    <property type="protein sequence ID" value="KAJ9549952.1"/>
    <property type="molecule type" value="Genomic_DNA"/>
</dbReference>
<evidence type="ECO:0000256" key="4">
    <source>
        <dbReference type="ARBA" id="ARBA00023004"/>
    </source>
</evidence>
<dbReference type="Proteomes" id="UP001172457">
    <property type="component" value="Chromosome 5"/>
</dbReference>
<dbReference type="Gene3D" id="1.10.630.10">
    <property type="entry name" value="Cytochrome P450"/>
    <property type="match status" value="3"/>
</dbReference>
<dbReference type="GO" id="GO:0005506">
    <property type="term" value="F:iron ion binding"/>
    <property type="evidence" value="ECO:0007669"/>
    <property type="project" value="InterPro"/>
</dbReference>
<accession>A0AA38W611</accession>
<dbReference type="InterPro" id="IPR036396">
    <property type="entry name" value="Cyt_P450_sf"/>
</dbReference>
<evidence type="ECO:0000256" key="3">
    <source>
        <dbReference type="ARBA" id="ARBA00023002"/>
    </source>
</evidence>
<dbReference type="InterPro" id="IPR002401">
    <property type="entry name" value="Cyt_P450_E_grp-I"/>
</dbReference>
<comment type="similarity">
    <text evidence="1">Belongs to the cytochrome P450 family.</text>
</comment>
<dbReference type="GO" id="GO:0020037">
    <property type="term" value="F:heme binding"/>
    <property type="evidence" value="ECO:0007669"/>
    <property type="project" value="InterPro"/>
</dbReference>
<keyword evidence="4 5" id="KW-0408">Iron</keyword>
<dbReference type="AlphaFoldDB" id="A0AA38W611"/>
<keyword evidence="3" id="KW-0560">Oxidoreductase</keyword>
<dbReference type="PRINTS" id="PR00463">
    <property type="entry name" value="EP450I"/>
</dbReference>
<dbReference type="CDD" id="cd11073">
    <property type="entry name" value="CYP76-like"/>
    <property type="match status" value="2"/>
</dbReference>
<keyword evidence="5" id="KW-0349">Heme</keyword>
<comment type="caution">
    <text evidence="6">The sequence shown here is derived from an EMBL/GenBank/DDBJ whole genome shotgun (WGS) entry which is preliminary data.</text>
</comment>
<name>A0AA38W611_9ASTR</name>
<dbReference type="GO" id="GO:0004497">
    <property type="term" value="F:monooxygenase activity"/>
    <property type="evidence" value="ECO:0007669"/>
    <property type="project" value="InterPro"/>
</dbReference>
<sequence length="1130" mass="127926">MFPKSALLPTELHKMISTGIWSWWSEITNNKHDLTLALLIFAIVTFVISCYKSAGKPTSPLPPGPRGLPVVGYLPFLGPNLHHEFAKLAQVYGPIFKLKLGSKTHIVVSSPDLAEVVVREHDGIFANRDPPAAAFDLSHGGQSIVWADNNPLWRNMRKVLVYDVLSTKNLKASCTFRRVEVRKMVKRLYGTVGAEVDIGGITFMTSLSIVTSMMWGNSFVDDGRVNGIGAEFREVISKMVELLGTANVSDFFPAVAWLDLQGVVRQMKRQKMVVEGIFDRIISERMAGKVEETIDQKGRRDFLQTLLELKEQNTTSSFTFTQIKTLFMDTIFGATDTTSTMVEWIMTELLQHPKIMKDVQNELEEVVGLNNIVEESHIPRLRYLDAVIKETFRLHPPLPLLITRCPNQSCKVGGYIVPKDSIVYLNVWAIHRNPEYWESPLKFTPRRFINPDGTTKFDFNGYNLKYFPLGSGRRKCPGFRLGEKMLVYLLASLLHSFDWSLPDGEELELSDKFGVVLKKRKPLMAIPSQRLPDKNLYMGHTCDTFIRGLPVVGYLSFLGPNLHHEFTKLAQIHGPIFKLKLGSKTHIVVAREHDDVFANRDPPASALEMSQGSQRWSEITTNKHDLTLALLIFPIITFFIVWYKSAGNPTSLLPPGPRGLPVVGYLPFLGPNLHHEFTKLAQIHGPIFKLKLGSKTHVVISSSDLAEVVAREHDDIFANRDPPASALEMSQGGQSIVWANNNSLWRNMRKVFVYEVLSTKNLEASHTFLQIELRKTVTRVYDAMGTEVNIGSVMFLTTLNVITSMIWGKSLVDGEESNGVGVELREVLSRIVELLGTANVSDFFPAVARLDLQGVVREMKRRKRVVDGIFDRIINERIASKVEETMEQKGRKDFLQILLELKEQNTTSSFSFTQIKTLFMDSILGATDTTSTMVEWIMAELLQHPKIMKDVQNELEQVVGLNNIVEESHIPKLRYLDAVIKETFRLHPPLPLLITRCPNQSCKVGGYTVPKGSNVYLNVWAIHRNPEYWEKPLEFTPERFINPDGTTKFDFNGYNLKYFPFGSGRRKCPGIRLGEKMLVYVLASLLHSFGWSLPDGKELELFDKFGIVLKKRKPLIAIPSQRLQDKNLYI</sequence>
<comment type="cofactor">
    <cofactor evidence="5">
        <name>heme</name>
        <dbReference type="ChEBI" id="CHEBI:30413"/>
    </cofactor>
</comment>
<dbReference type="PROSITE" id="PS00086">
    <property type="entry name" value="CYTOCHROME_P450"/>
    <property type="match status" value="1"/>
</dbReference>
<dbReference type="Pfam" id="PF00067">
    <property type="entry name" value="p450"/>
    <property type="match status" value="2"/>
</dbReference>
<evidence type="ECO:0000256" key="5">
    <source>
        <dbReference type="PIRSR" id="PIRSR602401-1"/>
    </source>
</evidence>
<evidence type="ECO:0008006" key="8">
    <source>
        <dbReference type="Google" id="ProtNLM"/>
    </source>
</evidence>
<dbReference type="PRINTS" id="PR00385">
    <property type="entry name" value="P450"/>
</dbReference>
<dbReference type="SUPFAM" id="SSF48264">
    <property type="entry name" value="Cytochrome P450"/>
    <property type="match status" value="3"/>
</dbReference>
<keyword evidence="2 5" id="KW-0479">Metal-binding</keyword>
<feature type="binding site" description="axial binding residue" evidence="5">
    <location>
        <position position="1068"/>
    </location>
    <ligand>
        <name>heme</name>
        <dbReference type="ChEBI" id="CHEBI:30413"/>
    </ligand>
    <ligandPart>
        <name>Fe</name>
        <dbReference type="ChEBI" id="CHEBI:18248"/>
    </ligandPart>
</feature>
<dbReference type="PANTHER" id="PTHR47951">
    <property type="entry name" value="OS08G0547900 PROTEIN"/>
    <property type="match status" value="1"/>
</dbReference>
<evidence type="ECO:0000313" key="7">
    <source>
        <dbReference type="Proteomes" id="UP001172457"/>
    </source>
</evidence>
<protein>
    <recommendedName>
        <fullName evidence="8">Cytochrome P450</fullName>
    </recommendedName>
</protein>
<dbReference type="GO" id="GO:0016705">
    <property type="term" value="F:oxidoreductase activity, acting on paired donors, with incorporation or reduction of molecular oxygen"/>
    <property type="evidence" value="ECO:0007669"/>
    <property type="project" value="InterPro"/>
</dbReference>
<evidence type="ECO:0000313" key="6">
    <source>
        <dbReference type="EMBL" id="KAJ9549952.1"/>
    </source>
</evidence>
<dbReference type="InterPro" id="IPR017972">
    <property type="entry name" value="Cyt_P450_CS"/>
</dbReference>
<proteinExistence type="inferred from homology"/>
<gene>
    <name evidence="6" type="ORF">OSB04_022495</name>
</gene>
<evidence type="ECO:0000256" key="1">
    <source>
        <dbReference type="ARBA" id="ARBA00010617"/>
    </source>
</evidence>
<reference evidence="6" key="1">
    <citation type="submission" date="2023-03" db="EMBL/GenBank/DDBJ databases">
        <title>Chromosome-scale reference genome and RAD-based genetic map of yellow starthistle (Centaurea solstitialis) reveal putative structural variation and QTLs associated with invader traits.</title>
        <authorList>
            <person name="Reatini B."/>
            <person name="Cang F.A."/>
            <person name="Jiang Q."/>
            <person name="Mckibben M.T.W."/>
            <person name="Barker M.S."/>
            <person name="Rieseberg L.H."/>
            <person name="Dlugosch K.M."/>
        </authorList>
    </citation>
    <scope>NUCLEOTIDE SEQUENCE</scope>
    <source>
        <strain evidence="6">CAN-66</strain>
        <tissue evidence="6">Leaf</tissue>
    </source>
</reference>
<keyword evidence="7" id="KW-1185">Reference proteome</keyword>